<feature type="transmembrane region" description="Helical" evidence="5">
    <location>
        <begin position="270"/>
        <end position="288"/>
    </location>
</feature>
<protein>
    <submittedName>
        <fullName evidence="7">MFS family permease</fullName>
    </submittedName>
</protein>
<feature type="transmembrane region" description="Helical" evidence="5">
    <location>
        <begin position="384"/>
        <end position="403"/>
    </location>
</feature>
<accession>A0A7Z0DCB2</accession>
<evidence type="ECO:0000256" key="1">
    <source>
        <dbReference type="ARBA" id="ARBA00004651"/>
    </source>
</evidence>
<sequence length="430" mass="42711">MSQSTAPTGLIAGYRELFGQSGWPFVVIAAIARLPLAMAQLGTLLLVAGATGSYGAGGVSAGVLAVCNAVVAPLIGALTDRIGQRWVLLISSVAAAAALLGLVAGAAAGLPWPALAALAGLSGIALPQVGSLARVRWPLMINAATPAAGERRRRLETAFSYEGTADEASFMLGPALVGLGAALISPAGALVAAAVMIIVFGSAFALHPSAALTRPEAHAPATTPGGPVLTRALALLLVAMLLMGTIFGSVQTGNSVLATQAGQPGLAGGLHALLGVGSVIAGFSLPALPPRFGLVGRYLAFAAAMVVLTLPLLVVGSIDQLPVLLVLLGLTVAPYMITVFTLAERVADRRRLGTVMTVLAGTIGLGYAIGSTAAGQLADLGGHRLAYAVTCAGAACALVLAVFGRRLLDARLATRPAAATASVAPLTPGG</sequence>
<dbReference type="GO" id="GO:0022857">
    <property type="term" value="F:transmembrane transporter activity"/>
    <property type="evidence" value="ECO:0007669"/>
    <property type="project" value="InterPro"/>
</dbReference>
<proteinExistence type="predicted"/>
<evidence type="ECO:0000313" key="8">
    <source>
        <dbReference type="Proteomes" id="UP000527616"/>
    </source>
</evidence>
<feature type="transmembrane region" description="Helical" evidence="5">
    <location>
        <begin position="321"/>
        <end position="343"/>
    </location>
</feature>
<keyword evidence="8" id="KW-1185">Reference proteome</keyword>
<comment type="subcellular location">
    <subcellularLocation>
        <location evidence="1">Cell membrane</location>
        <topology evidence="1">Multi-pass membrane protein</topology>
    </subcellularLocation>
</comment>
<dbReference type="Gene3D" id="1.20.1250.20">
    <property type="entry name" value="MFS general substrate transporter like domains"/>
    <property type="match status" value="2"/>
</dbReference>
<dbReference type="PROSITE" id="PS50850">
    <property type="entry name" value="MFS"/>
    <property type="match status" value="1"/>
</dbReference>
<keyword evidence="2 5" id="KW-0812">Transmembrane</keyword>
<keyword evidence="3 5" id="KW-1133">Transmembrane helix</keyword>
<evidence type="ECO:0000256" key="4">
    <source>
        <dbReference type="ARBA" id="ARBA00023136"/>
    </source>
</evidence>
<dbReference type="SUPFAM" id="SSF103473">
    <property type="entry name" value="MFS general substrate transporter"/>
    <property type="match status" value="1"/>
</dbReference>
<feature type="transmembrane region" description="Helical" evidence="5">
    <location>
        <begin position="228"/>
        <end position="250"/>
    </location>
</feature>
<evidence type="ECO:0000256" key="3">
    <source>
        <dbReference type="ARBA" id="ARBA00022989"/>
    </source>
</evidence>
<gene>
    <name evidence="7" type="ORF">GGQ54_003263</name>
</gene>
<keyword evidence="4 5" id="KW-0472">Membrane</keyword>
<dbReference type="PANTHER" id="PTHR23542">
    <property type="match status" value="1"/>
</dbReference>
<feature type="transmembrane region" description="Helical" evidence="5">
    <location>
        <begin position="54"/>
        <end position="75"/>
    </location>
</feature>
<dbReference type="EMBL" id="JACBZS010000001">
    <property type="protein sequence ID" value="NYI72703.1"/>
    <property type="molecule type" value="Genomic_DNA"/>
</dbReference>
<comment type="caution">
    <text evidence="7">The sequence shown here is derived from an EMBL/GenBank/DDBJ whole genome shotgun (WGS) entry which is preliminary data.</text>
</comment>
<evidence type="ECO:0000256" key="5">
    <source>
        <dbReference type="SAM" id="Phobius"/>
    </source>
</evidence>
<feature type="domain" description="Major facilitator superfamily (MFS) profile" evidence="6">
    <location>
        <begin position="232"/>
        <end position="430"/>
    </location>
</feature>
<evidence type="ECO:0000259" key="6">
    <source>
        <dbReference type="PROSITE" id="PS50850"/>
    </source>
</evidence>
<feature type="transmembrane region" description="Helical" evidence="5">
    <location>
        <begin position="25"/>
        <end position="48"/>
    </location>
</feature>
<feature type="transmembrane region" description="Helical" evidence="5">
    <location>
        <begin position="87"/>
        <end position="112"/>
    </location>
</feature>
<evidence type="ECO:0000313" key="7">
    <source>
        <dbReference type="EMBL" id="NYI72703.1"/>
    </source>
</evidence>
<name>A0A7Z0DCB2_9ACTN</name>
<dbReference type="Pfam" id="PF07690">
    <property type="entry name" value="MFS_1"/>
    <property type="match status" value="1"/>
</dbReference>
<dbReference type="InterPro" id="IPR011701">
    <property type="entry name" value="MFS"/>
</dbReference>
<dbReference type="InterPro" id="IPR036259">
    <property type="entry name" value="MFS_trans_sf"/>
</dbReference>
<dbReference type="PANTHER" id="PTHR23542:SF1">
    <property type="entry name" value="MAJOR FACILITATOR SUPERFAMILY (MFS) PROFILE DOMAIN-CONTAINING PROTEIN"/>
    <property type="match status" value="1"/>
</dbReference>
<organism evidence="7 8">
    <name type="scientific">Naumannella cuiyingiana</name>
    <dbReference type="NCBI Taxonomy" id="1347891"/>
    <lineage>
        <taxon>Bacteria</taxon>
        <taxon>Bacillati</taxon>
        <taxon>Actinomycetota</taxon>
        <taxon>Actinomycetes</taxon>
        <taxon>Propionibacteriales</taxon>
        <taxon>Propionibacteriaceae</taxon>
        <taxon>Naumannella</taxon>
    </lineage>
</organism>
<dbReference type="GO" id="GO:0005886">
    <property type="term" value="C:plasma membrane"/>
    <property type="evidence" value="ECO:0007669"/>
    <property type="project" value="UniProtKB-SubCell"/>
</dbReference>
<feature type="transmembrane region" description="Helical" evidence="5">
    <location>
        <begin position="295"/>
        <end position="315"/>
    </location>
</feature>
<dbReference type="RefSeq" id="WP_246292671.1">
    <property type="nucleotide sequence ID" value="NZ_JACBZS010000001.1"/>
</dbReference>
<feature type="transmembrane region" description="Helical" evidence="5">
    <location>
        <begin position="179"/>
        <end position="207"/>
    </location>
</feature>
<dbReference type="AlphaFoldDB" id="A0A7Z0DCB2"/>
<evidence type="ECO:0000256" key="2">
    <source>
        <dbReference type="ARBA" id="ARBA00022692"/>
    </source>
</evidence>
<feature type="transmembrane region" description="Helical" evidence="5">
    <location>
        <begin position="355"/>
        <end position="378"/>
    </location>
</feature>
<reference evidence="7 8" key="1">
    <citation type="submission" date="2020-07" db="EMBL/GenBank/DDBJ databases">
        <title>Sequencing the genomes of 1000 actinobacteria strains.</title>
        <authorList>
            <person name="Klenk H.-P."/>
        </authorList>
    </citation>
    <scope>NUCLEOTIDE SEQUENCE [LARGE SCALE GENOMIC DNA]</scope>
    <source>
        <strain evidence="7 8">DSM 103164</strain>
    </source>
</reference>
<dbReference type="Proteomes" id="UP000527616">
    <property type="component" value="Unassembled WGS sequence"/>
</dbReference>
<dbReference type="InterPro" id="IPR020846">
    <property type="entry name" value="MFS_dom"/>
</dbReference>